<dbReference type="EMBL" id="CM046390">
    <property type="protein sequence ID" value="KAI8564783.1"/>
    <property type="molecule type" value="Genomic_DNA"/>
</dbReference>
<proteinExistence type="predicted"/>
<comment type="caution">
    <text evidence="1">The sequence shown here is derived from an EMBL/GenBank/DDBJ whole genome shotgun (WGS) entry which is preliminary data.</text>
</comment>
<dbReference type="Proteomes" id="UP001062846">
    <property type="component" value="Chromosome 3"/>
</dbReference>
<evidence type="ECO:0000313" key="1">
    <source>
        <dbReference type="EMBL" id="KAI8564783.1"/>
    </source>
</evidence>
<name>A0ACC0PGF4_RHOML</name>
<gene>
    <name evidence="1" type="ORF">RHMOL_Rhmol03G0209100</name>
</gene>
<evidence type="ECO:0000313" key="2">
    <source>
        <dbReference type="Proteomes" id="UP001062846"/>
    </source>
</evidence>
<sequence length="76" mass="8213">MTPTVLETAPAAALEEITVDRVKSHSRLGFSASDSLSFSSGFGSGCGFGFCGSVWGWDWEGNLFIAHSYELRVYCI</sequence>
<keyword evidence="2" id="KW-1185">Reference proteome</keyword>
<protein>
    <submittedName>
        <fullName evidence="1">Uncharacterized protein</fullName>
    </submittedName>
</protein>
<organism evidence="1 2">
    <name type="scientific">Rhododendron molle</name>
    <name type="common">Chinese azalea</name>
    <name type="synonym">Azalea mollis</name>
    <dbReference type="NCBI Taxonomy" id="49168"/>
    <lineage>
        <taxon>Eukaryota</taxon>
        <taxon>Viridiplantae</taxon>
        <taxon>Streptophyta</taxon>
        <taxon>Embryophyta</taxon>
        <taxon>Tracheophyta</taxon>
        <taxon>Spermatophyta</taxon>
        <taxon>Magnoliopsida</taxon>
        <taxon>eudicotyledons</taxon>
        <taxon>Gunneridae</taxon>
        <taxon>Pentapetalae</taxon>
        <taxon>asterids</taxon>
        <taxon>Ericales</taxon>
        <taxon>Ericaceae</taxon>
        <taxon>Ericoideae</taxon>
        <taxon>Rhodoreae</taxon>
        <taxon>Rhododendron</taxon>
    </lineage>
</organism>
<reference evidence="1" key="1">
    <citation type="submission" date="2022-02" db="EMBL/GenBank/DDBJ databases">
        <title>Plant Genome Project.</title>
        <authorList>
            <person name="Zhang R.-G."/>
        </authorList>
    </citation>
    <scope>NUCLEOTIDE SEQUENCE</scope>
    <source>
        <strain evidence="1">AT1</strain>
    </source>
</reference>
<accession>A0ACC0PGF4</accession>